<dbReference type="PROSITE" id="PS50927">
    <property type="entry name" value="BULB_LECTIN"/>
    <property type="match status" value="1"/>
</dbReference>
<keyword evidence="11" id="KW-0418">Kinase</keyword>
<dbReference type="PANTHER" id="PTHR47974:SF4">
    <property type="entry name" value="RECEPTOR-LIKE SERINE_THREONINE-PROTEIN KINASE"/>
    <property type="match status" value="1"/>
</dbReference>
<dbReference type="InterPro" id="IPR000858">
    <property type="entry name" value="S_locus_glycoprot_dom"/>
</dbReference>
<keyword evidence="5" id="KW-0472">Membrane</keyword>
<dbReference type="PROSITE" id="PS50026">
    <property type="entry name" value="EGF_3"/>
    <property type="match status" value="1"/>
</dbReference>
<dbReference type="EMBL" id="AP019302">
    <property type="protein sequence ID" value="BBH06188.1"/>
    <property type="molecule type" value="Genomic_DNA"/>
</dbReference>
<comment type="subcellular location">
    <subcellularLocation>
        <location evidence="1">Membrane</location>
        <topology evidence="1">Single-pass membrane protein</topology>
    </subcellularLocation>
</comment>
<keyword evidence="8" id="KW-0245">EGF-like domain</keyword>
<keyword evidence="3" id="KW-0732">Signal</keyword>
<dbReference type="GO" id="GO:0016020">
    <property type="term" value="C:membrane"/>
    <property type="evidence" value="ECO:0007669"/>
    <property type="project" value="UniProtKB-SubCell"/>
</dbReference>
<dbReference type="AlphaFoldDB" id="A0A4Y1RQK7"/>
<evidence type="ECO:0000256" key="7">
    <source>
        <dbReference type="ARBA" id="ARBA00023180"/>
    </source>
</evidence>
<dbReference type="InterPro" id="IPR036426">
    <property type="entry name" value="Bulb-type_lectin_dom_sf"/>
</dbReference>
<keyword evidence="6" id="KW-1015">Disulfide bond</keyword>
<dbReference type="Pfam" id="PF00954">
    <property type="entry name" value="S_locus_glycop"/>
    <property type="match status" value="1"/>
</dbReference>
<evidence type="ECO:0000259" key="9">
    <source>
        <dbReference type="PROSITE" id="PS50026"/>
    </source>
</evidence>
<dbReference type="Pfam" id="PF01453">
    <property type="entry name" value="B_lectin"/>
    <property type="match status" value="1"/>
</dbReference>
<protein>
    <submittedName>
        <fullName evidence="11">S-locus lectin protein kinase family protein</fullName>
    </submittedName>
</protein>
<dbReference type="InterPro" id="IPR001480">
    <property type="entry name" value="Bulb-type_lectin_dom"/>
</dbReference>
<evidence type="ECO:0000256" key="3">
    <source>
        <dbReference type="ARBA" id="ARBA00022729"/>
    </source>
</evidence>
<keyword evidence="2" id="KW-0812">Transmembrane</keyword>
<proteinExistence type="predicted"/>
<dbReference type="GO" id="GO:0030246">
    <property type="term" value="F:carbohydrate binding"/>
    <property type="evidence" value="ECO:0007669"/>
    <property type="project" value="UniProtKB-KW"/>
</dbReference>
<dbReference type="GO" id="GO:0048544">
    <property type="term" value="P:recognition of pollen"/>
    <property type="evidence" value="ECO:0007669"/>
    <property type="project" value="InterPro"/>
</dbReference>
<sequence>MEGHKEVLLDIEDLKSRSLLRKDGSLVLTDVDGATVWQTSTNSSSLDVGEQSFWNSGNLVLKDAHGKILWQSFDFPTDTLLPNQPFTKSKKLISTLGRGTFGTGYFSFYFDNDNVLKLMYDGPDISSLYWPDPDYSVFLNGRTNYNSSRIAVLDDSGNFLSSDKLQFSASDMGVGVKRRLTMDYDGNLRLYSLNSLTGFWVITWEAMAELCKVHGICGRNGICIYTPQPKCSCPPGYDVVDTSNLNKGCKPKFNLTCSQSQQVKFVQIQQVDFYGLISTIANPFHLTIAENFAWRIAGAKHLAIG</sequence>
<dbReference type="Gene3D" id="2.90.10.10">
    <property type="entry name" value="Bulb-type lectin domain"/>
    <property type="match status" value="1"/>
</dbReference>
<evidence type="ECO:0000256" key="2">
    <source>
        <dbReference type="ARBA" id="ARBA00022692"/>
    </source>
</evidence>
<dbReference type="SUPFAM" id="SSF51110">
    <property type="entry name" value="alpha-D-mannose-specific plant lectins"/>
    <property type="match status" value="1"/>
</dbReference>
<name>A0A4Y1RQK7_PRUDU</name>
<reference evidence="11" key="1">
    <citation type="journal article" date="2019" name="Science">
        <title>Mutation of a bHLH transcription factor allowed almond domestication.</title>
        <authorList>
            <person name="Sanchez-Perez R."/>
            <person name="Pavan S."/>
            <person name="Mazzeo R."/>
            <person name="Moldovan C."/>
            <person name="Aiese Cigliano R."/>
            <person name="Del Cueto J."/>
            <person name="Ricciardi F."/>
            <person name="Lotti C."/>
            <person name="Ricciardi L."/>
            <person name="Dicenta F."/>
            <person name="Lopez-Marques R.L."/>
            <person name="Lindberg Moller B."/>
        </authorList>
    </citation>
    <scope>NUCLEOTIDE SEQUENCE</scope>
</reference>
<evidence type="ECO:0000256" key="4">
    <source>
        <dbReference type="ARBA" id="ARBA00022989"/>
    </source>
</evidence>
<keyword evidence="11" id="KW-0430">Lectin</keyword>
<keyword evidence="7" id="KW-0325">Glycoprotein</keyword>
<dbReference type="PANTHER" id="PTHR47974">
    <property type="entry name" value="OS07G0415500 PROTEIN"/>
    <property type="match status" value="1"/>
</dbReference>
<accession>A0A4Y1RQK7</accession>
<gene>
    <name evidence="11" type="ORF">Prudu_017764</name>
</gene>
<keyword evidence="4" id="KW-1133">Transmembrane helix</keyword>
<evidence type="ECO:0000259" key="10">
    <source>
        <dbReference type="PROSITE" id="PS50927"/>
    </source>
</evidence>
<dbReference type="InterPro" id="IPR000742">
    <property type="entry name" value="EGF"/>
</dbReference>
<evidence type="ECO:0000256" key="8">
    <source>
        <dbReference type="PROSITE-ProRule" id="PRU00076"/>
    </source>
</evidence>
<evidence type="ECO:0000313" key="11">
    <source>
        <dbReference type="EMBL" id="BBH06188.1"/>
    </source>
</evidence>
<evidence type="ECO:0000256" key="6">
    <source>
        <dbReference type="ARBA" id="ARBA00023157"/>
    </source>
</evidence>
<dbReference type="FunFam" id="2.90.10.10:FF:000015">
    <property type="entry name" value="Serine/threonine-protein kinase"/>
    <property type="match status" value="1"/>
</dbReference>
<feature type="domain" description="EGF-like" evidence="9">
    <location>
        <begin position="207"/>
        <end position="243"/>
    </location>
</feature>
<dbReference type="CDD" id="cd00053">
    <property type="entry name" value="EGF"/>
    <property type="match status" value="1"/>
</dbReference>
<dbReference type="GO" id="GO:0016301">
    <property type="term" value="F:kinase activity"/>
    <property type="evidence" value="ECO:0007669"/>
    <property type="project" value="UniProtKB-KW"/>
</dbReference>
<feature type="domain" description="Bulb-type lectin" evidence="10">
    <location>
        <begin position="1"/>
        <end position="74"/>
    </location>
</feature>
<evidence type="ECO:0000256" key="1">
    <source>
        <dbReference type="ARBA" id="ARBA00004167"/>
    </source>
</evidence>
<organism evidence="11">
    <name type="scientific">Prunus dulcis</name>
    <name type="common">Almond</name>
    <name type="synonym">Amygdalus dulcis</name>
    <dbReference type="NCBI Taxonomy" id="3755"/>
    <lineage>
        <taxon>Eukaryota</taxon>
        <taxon>Viridiplantae</taxon>
        <taxon>Streptophyta</taxon>
        <taxon>Embryophyta</taxon>
        <taxon>Tracheophyta</taxon>
        <taxon>Spermatophyta</taxon>
        <taxon>Magnoliopsida</taxon>
        <taxon>eudicotyledons</taxon>
        <taxon>Gunneridae</taxon>
        <taxon>Pentapetalae</taxon>
        <taxon>rosids</taxon>
        <taxon>fabids</taxon>
        <taxon>Rosales</taxon>
        <taxon>Rosaceae</taxon>
        <taxon>Amygdaloideae</taxon>
        <taxon>Amygdaleae</taxon>
        <taxon>Prunus</taxon>
    </lineage>
</organism>
<evidence type="ECO:0000256" key="5">
    <source>
        <dbReference type="ARBA" id="ARBA00023136"/>
    </source>
</evidence>
<keyword evidence="11" id="KW-0808">Transferase</keyword>
<comment type="caution">
    <text evidence="8">Lacks conserved residue(s) required for the propagation of feature annotation.</text>
</comment>